<evidence type="ECO:0000313" key="3">
    <source>
        <dbReference type="Proteomes" id="UP000037122"/>
    </source>
</evidence>
<reference evidence="3" key="1">
    <citation type="journal article" date="2015" name="BMC Genomics">
        <title>Draft genome of a commonly misdiagnosed multidrug resistant pathogen Candida auris.</title>
        <authorList>
            <person name="Chatterjee S."/>
            <person name="Alampalli S.V."/>
            <person name="Nageshan R.K."/>
            <person name="Chettiar S.T."/>
            <person name="Joshi S."/>
            <person name="Tatu U.S."/>
        </authorList>
    </citation>
    <scope>NUCLEOTIDE SEQUENCE [LARGE SCALE GENOMIC DNA]</scope>
    <source>
        <strain evidence="3">6684</strain>
    </source>
</reference>
<dbReference type="Proteomes" id="UP000037122">
    <property type="component" value="Unassembled WGS sequence"/>
</dbReference>
<dbReference type="AlphaFoldDB" id="A0A0L0P6M6"/>
<gene>
    <name evidence="2" type="ORF">QG37_00899</name>
</gene>
<name>A0A0L0P6M6_CANAR</name>
<proteinExistence type="predicted"/>
<feature type="compositionally biased region" description="Basic and acidic residues" evidence="1">
    <location>
        <begin position="14"/>
        <end position="41"/>
    </location>
</feature>
<feature type="region of interest" description="Disordered" evidence="1">
    <location>
        <begin position="1"/>
        <end position="41"/>
    </location>
</feature>
<accession>A0A0L0P6M6</accession>
<sequence length="41" mass="4658">MKGRVRAGNSMDFAAKDEMGRDGRTGEVVLNHEEGHKMKRR</sequence>
<evidence type="ECO:0000313" key="2">
    <source>
        <dbReference type="EMBL" id="KNE01964.1"/>
    </source>
</evidence>
<protein>
    <submittedName>
        <fullName evidence="2">Uncharacterized protein</fullName>
    </submittedName>
</protein>
<comment type="caution">
    <text evidence="2">The sequence shown here is derived from an EMBL/GenBank/DDBJ whole genome shotgun (WGS) entry which is preliminary data.</text>
</comment>
<organism evidence="2 3">
    <name type="scientific">Candidozyma auris</name>
    <name type="common">Yeast</name>
    <name type="synonym">Candida auris</name>
    <dbReference type="NCBI Taxonomy" id="498019"/>
    <lineage>
        <taxon>Eukaryota</taxon>
        <taxon>Fungi</taxon>
        <taxon>Dikarya</taxon>
        <taxon>Ascomycota</taxon>
        <taxon>Saccharomycotina</taxon>
        <taxon>Pichiomycetes</taxon>
        <taxon>Metschnikowiaceae</taxon>
        <taxon>Candidozyma</taxon>
    </lineage>
</organism>
<dbReference type="EMBL" id="LGST01000007">
    <property type="protein sequence ID" value="KNE01964.1"/>
    <property type="molecule type" value="Genomic_DNA"/>
</dbReference>
<evidence type="ECO:0000256" key="1">
    <source>
        <dbReference type="SAM" id="MobiDB-lite"/>
    </source>
</evidence>